<organism evidence="1">
    <name type="scientific">Acidicaldus sp</name>
    <dbReference type="NCBI Taxonomy" id="1872105"/>
    <lineage>
        <taxon>Bacteria</taxon>
        <taxon>Pseudomonadati</taxon>
        <taxon>Pseudomonadota</taxon>
        <taxon>Alphaproteobacteria</taxon>
        <taxon>Acetobacterales</taxon>
        <taxon>Acetobacteraceae</taxon>
        <taxon>Acidicaldus</taxon>
    </lineage>
</organism>
<name>A0A8J4HBD4_9PROT</name>
<reference evidence="1" key="1">
    <citation type="journal article" date="2020" name="mSystems">
        <title>Genome- and Community-Level Interaction Insights into Carbon Utilization and Element Cycling Functions of Hydrothermarchaeota in Hydrothermal Sediment.</title>
        <authorList>
            <person name="Zhou Z."/>
            <person name="Liu Y."/>
            <person name="Xu W."/>
            <person name="Pan J."/>
            <person name="Luo Z.H."/>
            <person name="Li M."/>
        </authorList>
    </citation>
    <scope>NUCLEOTIDE SEQUENCE</scope>
    <source>
        <strain evidence="1">SpSt-997</strain>
    </source>
</reference>
<evidence type="ECO:0000313" key="1">
    <source>
        <dbReference type="EMBL" id="HGC43307.1"/>
    </source>
</evidence>
<comment type="caution">
    <text evidence="1">The sequence shown here is derived from an EMBL/GenBank/DDBJ whole genome shotgun (WGS) entry which is preliminary data.</text>
</comment>
<accession>A0A8J4HBD4</accession>
<dbReference type="AlphaFoldDB" id="A0A8J4HBD4"/>
<dbReference type="EMBL" id="DTQM01000176">
    <property type="protein sequence ID" value="HGC43307.1"/>
    <property type="molecule type" value="Genomic_DNA"/>
</dbReference>
<proteinExistence type="predicted"/>
<sequence>MNLDNRGCKPVGRHPGDRLILRHGTGASGLVWTVMPARPPFSTVFHAIAAVPTAPRARRRGARSALGE</sequence>
<protein>
    <submittedName>
        <fullName evidence="1">Uncharacterized protein</fullName>
    </submittedName>
</protein>
<gene>
    <name evidence="1" type="ORF">ENY07_08840</name>
</gene>